<comment type="caution">
    <text evidence="2">The sequence shown here is derived from an EMBL/GenBank/DDBJ whole genome shotgun (WGS) entry which is preliminary data.</text>
</comment>
<proteinExistence type="predicted"/>
<dbReference type="EMBL" id="JACHJD010000036">
    <property type="protein sequence ID" value="MBB5109744.1"/>
    <property type="molecule type" value="Genomic_DNA"/>
</dbReference>
<protein>
    <submittedName>
        <fullName evidence="2">Uncharacterized protein</fullName>
    </submittedName>
</protein>
<organism evidence="2 3">
    <name type="scientific">Streptomyces spectabilis</name>
    <dbReference type="NCBI Taxonomy" id="68270"/>
    <lineage>
        <taxon>Bacteria</taxon>
        <taxon>Bacillati</taxon>
        <taxon>Actinomycetota</taxon>
        <taxon>Actinomycetes</taxon>
        <taxon>Kitasatosporales</taxon>
        <taxon>Streptomycetaceae</taxon>
        <taxon>Streptomyces</taxon>
    </lineage>
</organism>
<name>A0A7W8B3K8_STRST</name>
<evidence type="ECO:0000313" key="3">
    <source>
        <dbReference type="Proteomes" id="UP000549009"/>
    </source>
</evidence>
<feature type="compositionally biased region" description="Pro residues" evidence="1">
    <location>
        <begin position="32"/>
        <end position="48"/>
    </location>
</feature>
<feature type="region of interest" description="Disordered" evidence="1">
    <location>
        <begin position="1"/>
        <end position="50"/>
    </location>
</feature>
<keyword evidence="3" id="KW-1185">Reference proteome</keyword>
<sequence length="101" mass="10929">MTKKGPTGPKKRARRRQQRTTGTKYTQALRNTPPPTQRPAPAPEPPATTQPLTFQLADLLTACTSGTPAAWEPHDDHIVWGFHSELLARPVPSGTALSPVA</sequence>
<reference evidence="2 3" key="1">
    <citation type="submission" date="2020-08" db="EMBL/GenBank/DDBJ databases">
        <title>Genomic Encyclopedia of Type Strains, Phase III (KMG-III): the genomes of soil and plant-associated and newly described type strains.</title>
        <authorList>
            <person name="Whitman W."/>
        </authorList>
    </citation>
    <scope>NUCLEOTIDE SEQUENCE [LARGE SCALE GENOMIC DNA]</scope>
    <source>
        <strain evidence="2 3">CECT 3146</strain>
    </source>
</reference>
<feature type="compositionally biased region" description="Basic residues" evidence="1">
    <location>
        <begin position="1"/>
        <end position="18"/>
    </location>
</feature>
<dbReference type="AlphaFoldDB" id="A0A7W8B3K8"/>
<evidence type="ECO:0000256" key="1">
    <source>
        <dbReference type="SAM" id="MobiDB-lite"/>
    </source>
</evidence>
<accession>A0A7W8B3K8</accession>
<gene>
    <name evidence="2" type="ORF">FHS40_008874</name>
</gene>
<evidence type="ECO:0000313" key="2">
    <source>
        <dbReference type="EMBL" id="MBB5109744.1"/>
    </source>
</evidence>
<dbReference type="Proteomes" id="UP000549009">
    <property type="component" value="Unassembled WGS sequence"/>
</dbReference>